<sequence>MASPQLGNIGDVEYGNLFLKHWGKDNAYQLRENMETVDPHITDTTTAIDTIDALNNMLIDYIAPTSFISTKTGQLIGGTDRPQEEILLQYIRGIHSWLEDAFASLLQQYLEY</sequence>
<accession>X1J1U7</accession>
<comment type="caution">
    <text evidence="1">The sequence shown here is derived from an EMBL/GenBank/DDBJ whole genome shotgun (WGS) entry which is preliminary data.</text>
</comment>
<gene>
    <name evidence="1" type="ORF">S03H2_51316</name>
</gene>
<reference evidence="1" key="1">
    <citation type="journal article" date="2014" name="Front. Microbiol.">
        <title>High frequency of phylogenetically diverse reductive dehalogenase-homologous genes in deep subseafloor sedimentary metagenomes.</title>
        <authorList>
            <person name="Kawai M."/>
            <person name="Futagami T."/>
            <person name="Toyoda A."/>
            <person name="Takaki Y."/>
            <person name="Nishi S."/>
            <person name="Hori S."/>
            <person name="Arai W."/>
            <person name="Tsubouchi T."/>
            <person name="Morono Y."/>
            <person name="Uchiyama I."/>
            <person name="Ito T."/>
            <person name="Fujiyama A."/>
            <person name="Inagaki F."/>
            <person name="Takami H."/>
        </authorList>
    </citation>
    <scope>NUCLEOTIDE SEQUENCE</scope>
    <source>
        <strain evidence="1">Expedition CK06-06</strain>
    </source>
</reference>
<protein>
    <submittedName>
        <fullName evidence="1">Uncharacterized protein</fullName>
    </submittedName>
</protein>
<evidence type="ECO:0000313" key="1">
    <source>
        <dbReference type="EMBL" id="GAH72339.1"/>
    </source>
</evidence>
<organism evidence="1">
    <name type="scientific">marine sediment metagenome</name>
    <dbReference type="NCBI Taxonomy" id="412755"/>
    <lineage>
        <taxon>unclassified sequences</taxon>
        <taxon>metagenomes</taxon>
        <taxon>ecological metagenomes</taxon>
    </lineage>
</organism>
<proteinExistence type="predicted"/>
<feature type="non-terminal residue" evidence="1">
    <location>
        <position position="112"/>
    </location>
</feature>
<dbReference type="EMBL" id="BARU01032548">
    <property type="protein sequence ID" value="GAH72339.1"/>
    <property type="molecule type" value="Genomic_DNA"/>
</dbReference>
<name>X1J1U7_9ZZZZ</name>
<dbReference type="AlphaFoldDB" id="X1J1U7"/>